<dbReference type="AlphaFoldDB" id="A0A4Z2GPK7"/>
<proteinExistence type="predicted"/>
<evidence type="ECO:0000313" key="3">
    <source>
        <dbReference type="Proteomes" id="UP000314294"/>
    </source>
</evidence>
<gene>
    <name evidence="2" type="ORF">EYF80_035057</name>
</gene>
<accession>A0A4Z2GPK7</accession>
<evidence type="ECO:0000313" key="2">
    <source>
        <dbReference type="EMBL" id="TNN54714.1"/>
    </source>
</evidence>
<evidence type="ECO:0000256" key="1">
    <source>
        <dbReference type="SAM" id="MobiDB-lite"/>
    </source>
</evidence>
<dbReference type="OrthoDB" id="6287725at2759"/>
<organism evidence="2 3">
    <name type="scientific">Liparis tanakae</name>
    <name type="common">Tanaka's snailfish</name>
    <dbReference type="NCBI Taxonomy" id="230148"/>
    <lineage>
        <taxon>Eukaryota</taxon>
        <taxon>Metazoa</taxon>
        <taxon>Chordata</taxon>
        <taxon>Craniata</taxon>
        <taxon>Vertebrata</taxon>
        <taxon>Euteleostomi</taxon>
        <taxon>Actinopterygii</taxon>
        <taxon>Neopterygii</taxon>
        <taxon>Teleostei</taxon>
        <taxon>Neoteleostei</taxon>
        <taxon>Acanthomorphata</taxon>
        <taxon>Eupercaria</taxon>
        <taxon>Perciformes</taxon>
        <taxon>Cottioidei</taxon>
        <taxon>Cottales</taxon>
        <taxon>Liparidae</taxon>
        <taxon>Liparis</taxon>
    </lineage>
</organism>
<feature type="region of interest" description="Disordered" evidence="1">
    <location>
        <begin position="1"/>
        <end position="28"/>
    </location>
</feature>
<name>A0A4Z2GPK7_9TELE</name>
<keyword evidence="3" id="KW-1185">Reference proteome</keyword>
<dbReference type="Proteomes" id="UP000314294">
    <property type="component" value="Unassembled WGS sequence"/>
</dbReference>
<dbReference type="EMBL" id="SRLO01000476">
    <property type="protein sequence ID" value="TNN54714.1"/>
    <property type="molecule type" value="Genomic_DNA"/>
</dbReference>
<reference evidence="2 3" key="1">
    <citation type="submission" date="2019-03" db="EMBL/GenBank/DDBJ databases">
        <title>First draft genome of Liparis tanakae, snailfish: a comprehensive survey of snailfish specific genes.</title>
        <authorList>
            <person name="Kim W."/>
            <person name="Song I."/>
            <person name="Jeong J.-H."/>
            <person name="Kim D."/>
            <person name="Kim S."/>
            <person name="Ryu S."/>
            <person name="Song J.Y."/>
            <person name="Lee S.K."/>
        </authorList>
    </citation>
    <scope>NUCLEOTIDE SEQUENCE [LARGE SCALE GENOMIC DNA]</scope>
    <source>
        <tissue evidence="2">Muscle</tissue>
    </source>
</reference>
<comment type="caution">
    <text evidence="2">The sequence shown here is derived from an EMBL/GenBank/DDBJ whole genome shotgun (WGS) entry which is preliminary data.</text>
</comment>
<sequence length="240" mass="25040">MVVGSGETAGGRPSVAVQAGQQVDGGRQGPGVRVTGLLLLLRRRRGDGTWFWKRRRLGWGGRGRGAPELLSEAGPGGAGVGEVGGDDPVALGAADHVADLPVELQQLGADEAEVLAGAHQGDGARLAQRLVAEVDVEQRVDLALRAAAEHAAGPQPPANERRKKALQYGLHGRLRGGEAGHDHGRHQGGVRSSVGQVFVLQVAGYRRLGRLQAGLQIGWQVTTLLSPGHLGNVSLQFLSH</sequence>
<protein>
    <submittedName>
        <fullName evidence="2">Uncharacterized protein</fullName>
    </submittedName>
</protein>